<evidence type="ECO:0000256" key="1">
    <source>
        <dbReference type="ARBA" id="ARBA00023015"/>
    </source>
</evidence>
<dbReference type="GO" id="GO:0003700">
    <property type="term" value="F:DNA-binding transcription factor activity"/>
    <property type="evidence" value="ECO:0007669"/>
    <property type="project" value="InterPro"/>
</dbReference>
<proteinExistence type="predicted"/>
<evidence type="ECO:0000313" key="5">
    <source>
        <dbReference type="EMBL" id="PYF05129.1"/>
    </source>
</evidence>
<dbReference type="InterPro" id="IPR011711">
    <property type="entry name" value="GntR_C"/>
</dbReference>
<evidence type="ECO:0000256" key="3">
    <source>
        <dbReference type="ARBA" id="ARBA00023163"/>
    </source>
</evidence>
<dbReference type="Proteomes" id="UP000247416">
    <property type="component" value="Unassembled WGS sequence"/>
</dbReference>
<keyword evidence="3" id="KW-0804">Transcription</keyword>
<dbReference type="OrthoDB" id="574518at2"/>
<reference evidence="5 6" key="1">
    <citation type="submission" date="2018-06" db="EMBL/GenBank/DDBJ databases">
        <title>Genomic Encyclopedia of Archaeal and Bacterial Type Strains, Phase II (KMG-II): from individual species to whole genera.</title>
        <authorList>
            <person name="Goeker M."/>
        </authorList>
    </citation>
    <scope>NUCLEOTIDE SEQUENCE [LARGE SCALE GENOMIC DNA]</scope>
    <source>
        <strain evidence="5 6">KACC 16626</strain>
    </source>
</reference>
<dbReference type="SMART" id="SM00345">
    <property type="entry name" value="HTH_GNTR"/>
    <property type="match status" value="1"/>
</dbReference>
<dbReference type="InterPro" id="IPR036388">
    <property type="entry name" value="WH-like_DNA-bd_sf"/>
</dbReference>
<dbReference type="CDD" id="cd07377">
    <property type="entry name" value="WHTH_GntR"/>
    <property type="match status" value="1"/>
</dbReference>
<dbReference type="SMART" id="SM00895">
    <property type="entry name" value="FCD"/>
    <property type="match status" value="1"/>
</dbReference>
<gene>
    <name evidence="5" type="ORF">BJ095_1193</name>
</gene>
<accession>A0A318TZQ5</accession>
<dbReference type="InterPro" id="IPR036390">
    <property type="entry name" value="WH_DNA-bd_sf"/>
</dbReference>
<evidence type="ECO:0000313" key="6">
    <source>
        <dbReference type="Proteomes" id="UP000247416"/>
    </source>
</evidence>
<keyword evidence="6" id="KW-1185">Reference proteome</keyword>
<dbReference type="GO" id="GO:0003677">
    <property type="term" value="F:DNA binding"/>
    <property type="evidence" value="ECO:0007669"/>
    <property type="project" value="UniProtKB-KW"/>
</dbReference>
<comment type="caution">
    <text evidence="5">The sequence shown here is derived from an EMBL/GenBank/DDBJ whole genome shotgun (WGS) entry which is preliminary data.</text>
</comment>
<dbReference type="Gene3D" id="1.20.120.530">
    <property type="entry name" value="GntR ligand-binding domain-like"/>
    <property type="match status" value="1"/>
</dbReference>
<dbReference type="Gene3D" id="1.10.10.10">
    <property type="entry name" value="Winged helix-like DNA-binding domain superfamily/Winged helix DNA-binding domain"/>
    <property type="match status" value="1"/>
</dbReference>
<keyword evidence="2" id="KW-0238">DNA-binding</keyword>
<dbReference type="PROSITE" id="PS50949">
    <property type="entry name" value="HTH_GNTR"/>
    <property type="match status" value="1"/>
</dbReference>
<feature type="domain" description="HTH gntR-type" evidence="4">
    <location>
        <begin position="11"/>
        <end position="78"/>
    </location>
</feature>
<name>A0A318TZQ5_9BACL</name>
<keyword evidence="1" id="KW-0805">Transcription regulation</keyword>
<dbReference type="SUPFAM" id="SSF46785">
    <property type="entry name" value="Winged helix' DNA-binding domain"/>
    <property type="match status" value="1"/>
</dbReference>
<dbReference type="AlphaFoldDB" id="A0A318TZQ5"/>
<sequence length="214" mass="24791">MKKFEVVNSSSSLSETIFNSIKLEILKGNLKPNQSLSQKEVADNFNVSRIPVREAFVKLESMGFLQKRINSRYYVQAFSVKEIEDLYDTRLILELEGLKMAFPHYSKIDIILYDGMVQQMEHITDSGDYIILNAKFHELLLEKCPNKQLVAFINQLWDGVALYSPSIITNQSHFPNHEHKELINAIKQNDLNTALSVYEQHIVNAKKRLLKYIQ</sequence>
<organism evidence="5 6">
    <name type="scientific">Ureibacillus chungkukjangi</name>
    <dbReference type="NCBI Taxonomy" id="1202712"/>
    <lineage>
        <taxon>Bacteria</taxon>
        <taxon>Bacillati</taxon>
        <taxon>Bacillota</taxon>
        <taxon>Bacilli</taxon>
        <taxon>Bacillales</taxon>
        <taxon>Caryophanaceae</taxon>
        <taxon>Ureibacillus</taxon>
    </lineage>
</organism>
<dbReference type="SUPFAM" id="SSF48008">
    <property type="entry name" value="GntR ligand-binding domain-like"/>
    <property type="match status" value="1"/>
</dbReference>
<protein>
    <submittedName>
        <fullName evidence="5">GntR family transcriptional regulator</fullName>
    </submittedName>
</protein>
<dbReference type="Pfam" id="PF00392">
    <property type="entry name" value="GntR"/>
    <property type="match status" value="1"/>
</dbReference>
<dbReference type="RefSeq" id="WP_107935829.1">
    <property type="nucleotide sequence ID" value="NZ_CP085009.1"/>
</dbReference>
<dbReference type="PANTHER" id="PTHR43537">
    <property type="entry name" value="TRANSCRIPTIONAL REGULATOR, GNTR FAMILY"/>
    <property type="match status" value="1"/>
</dbReference>
<dbReference type="InterPro" id="IPR000524">
    <property type="entry name" value="Tscrpt_reg_HTH_GntR"/>
</dbReference>
<dbReference type="Pfam" id="PF07729">
    <property type="entry name" value="FCD"/>
    <property type="match status" value="1"/>
</dbReference>
<evidence type="ECO:0000259" key="4">
    <source>
        <dbReference type="PROSITE" id="PS50949"/>
    </source>
</evidence>
<dbReference type="InterPro" id="IPR008920">
    <property type="entry name" value="TF_FadR/GntR_C"/>
</dbReference>
<evidence type="ECO:0000256" key="2">
    <source>
        <dbReference type="ARBA" id="ARBA00023125"/>
    </source>
</evidence>
<dbReference type="EMBL" id="QJTJ01000019">
    <property type="protein sequence ID" value="PYF05129.1"/>
    <property type="molecule type" value="Genomic_DNA"/>
</dbReference>
<dbReference type="PANTHER" id="PTHR43537:SF5">
    <property type="entry name" value="UXU OPERON TRANSCRIPTIONAL REGULATOR"/>
    <property type="match status" value="1"/>
</dbReference>